<evidence type="ECO:0000256" key="7">
    <source>
        <dbReference type="ARBA" id="ARBA00023008"/>
    </source>
</evidence>
<gene>
    <name evidence="13" type="primary">ycnJ</name>
    <name evidence="13" type="ORF">PACILC2_46900</name>
</gene>
<keyword evidence="4" id="KW-0479">Metal-binding</keyword>
<sequence>MNNIWFRIRPAFRRLALWIGIALAIWAPLAWLQTGSASAHAVLERSVPEPGERMEEGPAAVELHFNEAVESDVGSIAVLDDRSNPVTEARPEAPGDRKSLRLPLPELKEGRYTVSYKVVSADGHPVSGSYVFVVGNPPASPDASAFDLHKQVGHEGHGGYGAEKQLTVEQFIMYTIRVLYYAALLLAAGIMLWYALSKGRQPALEPWLAKWGLYGMRALLTGTLLYVFMSTRELMEGLPLADWGSLLLSTSVGQIWLSLLLLAAVGFAVMKAGRIAALLWTAALLAVESLNGHAAAMEPKAMTVAADFVHLLAAAVWVGGLTLLLALWFGDRKEAGRFAPAFSNAAWLSVALLALSGIGLTVYFMPGWDYLFYTPWGTLLLIKSALVLLVMIVGVLLRLRVRKGHFPKGTLLKMDGILMALIIVIAAIFTSISPLPENEPVNWHQMGEEMHVTVRISPNVPGDNKFTVKVWLPEDVGTPKSVALRLLSEDRPESGPIDIPLEPYEDDEFDAFDGFVKATYRSEGPYLPYAGRWIAEVRVLDRDDNERVKRHPFRNY</sequence>
<proteinExistence type="predicted"/>
<evidence type="ECO:0000259" key="12">
    <source>
        <dbReference type="Pfam" id="PF05425"/>
    </source>
</evidence>
<dbReference type="InterPro" id="IPR008457">
    <property type="entry name" value="Cu-R_CopD_dom"/>
</dbReference>
<dbReference type="PANTHER" id="PTHR34820:SF4">
    <property type="entry name" value="INNER MEMBRANE PROTEIN YEBZ"/>
    <property type="match status" value="1"/>
</dbReference>
<dbReference type="InterPro" id="IPR032694">
    <property type="entry name" value="CopC/D"/>
</dbReference>
<evidence type="ECO:0000313" key="13">
    <source>
        <dbReference type="EMBL" id="GIQ66122.1"/>
    </source>
</evidence>
<feature type="transmembrane region" description="Helical" evidence="10">
    <location>
        <begin position="178"/>
        <end position="196"/>
    </location>
</feature>
<evidence type="ECO:0000256" key="4">
    <source>
        <dbReference type="ARBA" id="ARBA00022723"/>
    </source>
</evidence>
<dbReference type="EMBL" id="BOVJ01000166">
    <property type="protein sequence ID" value="GIQ66122.1"/>
    <property type="molecule type" value="Genomic_DNA"/>
</dbReference>
<dbReference type="InterPro" id="IPR007348">
    <property type="entry name" value="CopC_dom"/>
</dbReference>
<comment type="caution">
    <text evidence="13">The sequence shown here is derived from an EMBL/GenBank/DDBJ whole genome shotgun (WGS) entry which is preliminary data.</text>
</comment>
<feature type="transmembrane region" description="Helical" evidence="10">
    <location>
        <begin position="341"/>
        <end position="364"/>
    </location>
</feature>
<name>A0ABQ4ND12_9BACL</name>
<reference evidence="13 14" key="1">
    <citation type="submission" date="2021-04" db="EMBL/GenBank/DDBJ databases">
        <title>Draft genome sequence of Paenibacillus cisolokensis, LC2-13A.</title>
        <authorList>
            <person name="Uke A."/>
            <person name="Chhe C."/>
            <person name="Baramee S."/>
            <person name="Kosugi A."/>
        </authorList>
    </citation>
    <scope>NUCLEOTIDE SEQUENCE [LARGE SCALE GENOMIC DNA]</scope>
    <source>
        <strain evidence="13 14">LC2-13A</strain>
    </source>
</reference>
<dbReference type="InterPro" id="IPR014755">
    <property type="entry name" value="Cu-Rt/internalin_Ig-like"/>
</dbReference>
<keyword evidence="14" id="KW-1185">Reference proteome</keyword>
<feature type="domain" description="CopC" evidence="11">
    <location>
        <begin position="40"/>
        <end position="134"/>
    </location>
</feature>
<keyword evidence="2" id="KW-1003">Cell membrane</keyword>
<feature type="domain" description="Copper resistance protein D" evidence="12">
    <location>
        <begin position="337"/>
        <end position="427"/>
    </location>
</feature>
<dbReference type="RefSeq" id="WP_213530684.1">
    <property type="nucleotide sequence ID" value="NZ_BOVJ01000166.1"/>
</dbReference>
<feature type="transmembrane region" description="Helical" evidence="10">
    <location>
        <begin position="308"/>
        <end position="329"/>
    </location>
</feature>
<evidence type="ECO:0000259" key="11">
    <source>
        <dbReference type="Pfam" id="PF04234"/>
    </source>
</evidence>
<keyword evidence="6 10" id="KW-1133">Transmembrane helix</keyword>
<evidence type="ECO:0000256" key="3">
    <source>
        <dbReference type="ARBA" id="ARBA00022692"/>
    </source>
</evidence>
<feature type="transmembrane region" description="Helical" evidence="10">
    <location>
        <begin position="277"/>
        <end position="296"/>
    </location>
</feature>
<dbReference type="SUPFAM" id="SSF81296">
    <property type="entry name" value="E set domains"/>
    <property type="match status" value="1"/>
</dbReference>
<dbReference type="PANTHER" id="PTHR34820">
    <property type="entry name" value="INNER MEMBRANE PROTEIN YEBZ"/>
    <property type="match status" value="1"/>
</dbReference>
<comment type="subcellular location">
    <subcellularLocation>
        <location evidence="1">Cell membrane</location>
        <topology evidence="1">Multi-pass membrane protein</topology>
    </subcellularLocation>
</comment>
<dbReference type="Gene3D" id="2.60.40.1220">
    <property type="match status" value="1"/>
</dbReference>
<keyword evidence="3 10" id="KW-0812">Transmembrane</keyword>
<evidence type="ECO:0000256" key="5">
    <source>
        <dbReference type="ARBA" id="ARBA00022729"/>
    </source>
</evidence>
<protein>
    <submittedName>
        <fullName evidence="13">Copper transport protein YcnJ</fullName>
    </submittedName>
</protein>
<keyword evidence="5" id="KW-0732">Signal</keyword>
<feature type="transmembrane region" description="Helical" evidence="10">
    <location>
        <begin position="376"/>
        <end position="399"/>
    </location>
</feature>
<evidence type="ECO:0000256" key="9">
    <source>
        <dbReference type="SAM" id="MobiDB-lite"/>
    </source>
</evidence>
<feature type="transmembrane region" description="Helical" evidence="10">
    <location>
        <begin position="248"/>
        <end position="270"/>
    </location>
</feature>
<accession>A0ABQ4ND12</accession>
<feature type="compositionally biased region" description="Basic and acidic residues" evidence="9">
    <location>
        <begin position="80"/>
        <end position="99"/>
    </location>
</feature>
<feature type="region of interest" description="Disordered" evidence="9">
    <location>
        <begin position="80"/>
        <end position="100"/>
    </location>
</feature>
<feature type="transmembrane region" description="Helical" evidence="10">
    <location>
        <begin position="411"/>
        <end position="432"/>
    </location>
</feature>
<evidence type="ECO:0000256" key="8">
    <source>
        <dbReference type="ARBA" id="ARBA00023136"/>
    </source>
</evidence>
<dbReference type="Pfam" id="PF04234">
    <property type="entry name" value="CopC"/>
    <property type="match status" value="1"/>
</dbReference>
<dbReference type="InterPro" id="IPR014756">
    <property type="entry name" value="Ig_E-set"/>
</dbReference>
<dbReference type="Proteomes" id="UP000680304">
    <property type="component" value="Unassembled WGS sequence"/>
</dbReference>
<evidence type="ECO:0000256" key="1">
    <source>
        <dbReference type="ARBA" id="ARBA00004651"/>
    </source>
</evidence>
<keyword evidence="8 10" id="KW-0472">Membrane</keyword>
<dbReference type="Pfam" id="PF05425">
    <property type="entry name" value="CopD"/>
    <property type="match status" value="1"/>
</dbReference>
<evidence type="ECO:0000256" key="2">
    <source>
        <dbReference type="ARBA" id="ARBA00022475"/>
    </source>
</evidence>
<evidence type="ECO:0000313" key="14">
    <source>
        <dbReference type="Proteomes" id="UP000680304"/>
    </source>
</evidence>
<keyword evidence="7" id="KW-0186">Copper</keyword>
<organism evidence="13 14">
    <name type="scientific">Paenibacillus cisolokensis</name>
    <dbReference type="NCBI Taxonomy" id="1658519"/>
    <lineage>
        <taxon>Bacteria</taxon>
        <taxon>Bacillati</taxon>
        <taxon>Bacillota</taxon>
        <taxon>Bacilli</taxon>
        <taxon>Bacillales</taxon>
        <taxon>Paenibacillaceae</taxon>
        <taxon>Paenibacillus</taxon>
    </lineage>
</organism>
<evidence type="ECO:0000256" key="10">
    <source>
        <dbReference type="SAM" id="Phobius"/>
    </source>
</evidence>
<evidence type="ECO:0000256" key="6">
    <source>
        <dbReference type="ARBA" id="ARBA00022989"/>
    </source>
</evidence>
<feature type="transmembrane region" description="Helical" evidence="10">
    <location>
        <begin position="208"/>
        <end position="228"/>
    </location>
</feature>